<evidence type="ECO:0000313" key="2">
    <source>
        <dbReference type="EMBL" id="QEH38087.1"/>
    </source>
</evidence>
<name>A0A5B9WC39_9BACT</name>
<reference evidence="2 3" key="1">
    <citation type="submission" date="2019-08" db="EMBL/GenBank/DDBJ databases">
        <title>Deep-cultivation of Planctomycetes and their phenomic and genomic characterization uncovers novel biology.</title>
        <authorList>
            <person name="Wiegand S."/>
            <person name="Jogler M."/>
            <person name="Boedeker C."/>
            <person name="Pinto D."/>
            <person name="Vollmers J."/>
            <person name="Rivas-Marin E."/>
            <person name="Kohn T."/>
            <person name="Peeters S.H."/>
            <person name="Heuer A."/>
            <person name="Rast P."/>
            <person name="Oberbeckmann S."/>
            <person name="Bunk B."/>
            <person name="Jeske O."/>
            <person name="Meyerdierks A."/>
            <person name="Storesund J.E."/>
            <person name="Kallscheuer N."/>
            <person name="Luecker S."/>
            <person name="Lage O.M."/>
            <person name="Pohl T."/>
            <person name="Merkel B.J."/>
            <person name="Hornburger P."/>
            <person name="Mueller R.-W."/>
            <person name="Bruemmer F."/>
            <person name="Labrenz M."/>
            <person name="Spormann A.M."/>
            <person name="Op den Camp H."/>
            <person name="Overmann J."/>
            <person name="Amann R."/>
            <person name="Jetten M.S.M."/>
            <person name="Mascher T."/>
            <person name="Medema M.H."/>
            <person name="Devos D.P."/>
            <person name="Kaster A.-K."/>
            <person name="Ovreas L."/>
            <person name="Rohde M."/>
            <person name="Galperin M.Y."/>
            <person name="Jogler C."/>
        </authorList>
    </citation>
    <scope>NUCLEOTIDE SEQUENCE [LARGE SCALE GENOMIC DNA]</scope>
    <source>
        <strain evidence="2 3">OJF2</strain>
    </source>
</reference>
<dbReference type="RefSeq" id="WP_148597566.1">
    <property type="nucleotide sequence ID" value="NZ_CP042997.1"/>
</dbReference>
<dbReference type="PROSITE" id="PS51257">
    <property type="entry name" value="PROKAR_LIPOPROTEIN"/>
    <property type="match status" value="1"/>
</dbReference>
<dbReference type="KEGG" id="agv:OJF2_66850"/>
<dbReference type="Proteomes" id="UP000324233">
    <property type="component" value="Chromosome"/>
</dbReference>
<sequence length="136" mass="14950">MLSGQRAFPAPSRRSACAWLLTVAAAGCLGGCHAITSDVHQYYSQMAVNYKEAEDKARFQASMSESESSMLLKAGEIHKASRARKEAERLKEWADRCAHQKERFKKAAEKLEPPDDSTKGDQPEPAREADGTPGKP</sequence>
<dbReference type="EMBL" id="CP042997">
    <property type="protein sequence ID" value="QEH38087.1"/>
    <property type="molecule type" value="Genomic_DNA"/>
</dbReference>
<dbReference type="AlphaFoldDB" id="A0A5B9WC39"/>
<keyword evidence="3" id="KW-1185">Reference proteome</keyword>
<accession>A0A5B9WC39</accession>
<feature type="compositionally biased region" description="Basic and acidic residues" evidence="1">
    <location>
        <begin position="104"/>
        <end position="130"/>
    </location>
</feature>
<evidence type="ECO:0000256" key="1">
    <source>
        <dbReference type="SAM" id="MobiDB-lite"/>
    </source>
</evidence>
<proteinExistence type="predicted"/>
<organism evidence="2 3">
    <name type="scientific">Aquisphaera giovannonii</name>
    <dbReference type="NCBI Taxonomy" id="406548"/>
    <lineage>
        <taxon>Bacteria</taxon>
        <taxon>Pseudomonadati</taxon>
        <taxon>Planctomycetota</taxon>
        <taxon>Planctomycetia</taxon>
        <taxon>Isosphaerales</taxon>
        <taxon>Isosphaeraceae</taxon>
        <taxon>Aquisphaera</taxon>
    </lineage>
</organism>
<feature type="region of interest" description="Disordered" evidence="1">
    <location>
        <begin position="104"/>
        <end position="136"/>
    </location>
</feature>
<protein>
    <submittedName>
        <fullName evidence="2">Uncharacterized protein</fullName>
    </submittedName>
</protein>
<evidence type="ECO:0000313" key="3">
    <source>
        <dbReference type="Proteomes" id="UP000324233"/>
    </source>
</evidence>
<gene>
    <name evidence="2" type="ORF">OJF2_66850</name>
</gene>